<evidence type="ECO:0000256" key="1">
    <source>
        <dbReference type="ARBA" id="ARBA00004259"/>
    </source>
</evidence>
<dbReference type="OrthoDB" id="103454at2759"/>
<protein>
    <submittedName>
        <fullName evidence="10">Nuclear pore complex protein Nup133-like protein</fullName>
    </submittedName>
</protein>
<dbReference type="GO" id="GO:0017056">
    <property type="term" value="F:structural constituent of nuclear pore"/>
    <property type="evidence" value="ECO:0007669"/>
    <property type="project" value="InterPro"/>
</dbReference>
<dbReference type="InterPro" id="IPR007187">
    <property type="entry name" value="Nucleoporin_Nup133/Nup155_C"/>
</dbReference>
<dbReference type="Gene3D" id="1.20.58.1380">
    <property type="match status" value="1"/>
</dbReference>
<keyword evidence="6" id="KW-0811">Translocation</keyword>
<evidence type="ECO:0000259" key="9">
    <source>
        <dbReference type="Pfam" id="PF08801"/>
    </source>
</evidence>
<keyword evidence="4" id="KW-0509">mRNA transport</keyword>
<feature type="domain" description="Nucleoporin Nup133/Nup155-like C-terminal" evidence="8">
    <location>
        <begin position="772"/>
        <end position="949"/>
    </location>
</feature>
<keyword evidence="3" id="KW-0813">Transport</keyword>
<comment type="similarity">
    <text evidence="2">Belongs to the nucleoporin Nup133 family.</text>
</comment>
<keyword evidence="12" id="KW-1185">Reference proteome</keyword>
<dbReference type="Pfam" id="PF08801">
    <property type="entry name" value="Nucleoporin_N"/>
    <property type="match status" value="1"/>
</dbReference>
<evidence type="ECO:0000256" key="3">
    <source>
        <dbReference type="ARBA" id="ARBA00022448"/>
    </source>
</evidence>
<keyword evidence="7" id="KW-0539">Nucleus</keyword>
<dbReference type="GO" id="GO:0000972">
    <property type="term" value="P:transcription-dependent tethering of RNA polymerase II gene DNA at nuclear periphery"/>
    <property type="evidence" value="ECO:0007669"/>
    <property type="project" value="TreeGrafter"/>
</dbReference>
<evidence type="ECO:0000313" key="12">
    <source>
        <dbReference type="Proteomes" id="UP000285301"/>
    </source>
</evidence>
<evidence type="ECO:0000313" key="10">
    <source>
        <dbReference type="EMBL" id="RWS17451.1"/>
    </source>
</evidence>
<keyword evidence="5" id="KW-0653">Protein transport</keyword>
<evidence type="ECO:0000256" key="4">
    <source>
        <dbReference type="ARBA" id="ARBA00022816"/>
    </source>
</evidence>
<dbReference type="GO" id="GO:0016973">
    <property type="term" value="P:poly(A)+ mRNA export from nucleus"/>
    <property type="evidence" value="ECO:0007669"/>
    <property type="project" value="TreeGrafter"/>
</dbReference>
<organism evidence="10 12">
    <name type="scientific">Dinothrombium tinctorium</name>
    <dbReference type="NCBI Taxonomy" id="1965070"/>
    <lineage>
        <taxon>Eukaryota</taxon>
        <taxon>Metazoa</taxon>
        <taxon>Ecdysozoa</taxon>
        <taxon>Arthropoda</taxon>
        <taxon>Chelicerata</taxon>
        <taxon>Arachnida</taxon>
        <taxon>Acari</taxon>
        <taxon>Acariformes</taxon>
        <taxon>Trombidiformes</taxon>
        <taxon>Prostigmata</taxon>
        <taxon>Anystina</taxon>
        <taxon>Parasitengona</taxon>
        <taxon>Trombidioidea</taxon>
        <taxon>Trombidiidae</taxon>
        <taxon>Dinothrombium</taxon>
    </lineage>
</organism>
<gene>
    <name evidence="11" type="ORF">B4U79_00494</name>
    <name evidence="10" type="ORF">B4U79_09205</name>
</gene>
<feature type="domain" description="Nucleoporin Nup133/Nup155-like N-terminal" evidence="9">
    <location>
        <begin position="65"/>
        <end position="448"/>
    </location>
</feature>
<dbReference type="Proteomes" id="UP000285301">
    <property type="component" value="Unassembled WGS sequence"/>
</dbReference>
<dbReference type="InterPro" id="IPR014908">
    <property type="entry name" value="Nucleoporin_Nup133/Nup155_N"/>
</dbReference>
<evidence type="ECO:0000313" key="11">
    <source>
        <dbReference type="EMBL" id="RWS17463.1"/>
    </source>
</evidence>
<dbReference type="GO" id="GO:0031080">
    <property type="term" value="C:nuclear pore outer ring"/>
    <property type="evidence" value="ECO:0007669"/>
    <property type="project" value="TreeGrafter"/>
</dbReference>
<comment type="subcellular location">
    <subcellularLocation>
        <location evidence="1">Nucleus envelope</location>
    </subcellularLocation>
</comment>
<dbReference type="AlphaFoldDB" id="A0A443RQ76"/>
<dbReference type="PANTHER" id="PTHR13405:SF11">
    <property type="entry name" value="NUCLEAR PORE COMPLEX PROTEIN NUP133"/>
    <property type="match status" value="1"/>
</dbReference>
<accession>A0A443RQ76</accession>
<dbReference type="EMBL" id="NCKU01000071">
    <property type="protein sequence ID" value="RWS17463.1"/>
    <property type="molecule type" value="Genomic_DNA"/>
</dbReference>
<sequence>MYRKAKEKYSLSSKLSANKASFTQKRVLNSSSFIARNESFTSCINQSLIAESTHHTVQSYGSVLPVLVIEAISCENVSLNSVSVKISESGWIWLVCARRVFVWKYKSSTNNRTSSCVCYELQLPPSDLSHKADLICLLINSSAHIPGLIAVSPEGIVRYWPSIAYDGHSIETTVTDLQGQECYSLTNIQPLGCILGTTTTSLAHISINSTDTGNMIICHTLKVPQGIFSGISKKVSSFIFGSLPISHSSESRPLTKILRDVPNEDDEIFVYVLAGSLLQKWLIFNNFSETLVFEYDLDRSLRDAFLQNGVWNCETTHPNQLQIWQIDIELRQTNELFLLVAGLNSEVSSQLYYALIVIDTSTINSNTVQGSSHFKSFICLRNNPIYYTPEDEEKLVNLKILNVPNKQIVYIYSPQQVLCLQYDNDVFDIITFPGNEESILGAGVCDEMAILFTSKDGLVSLISDQDFSLLEASQSMSIENEVIKDNDDLLSVLTKAFSLFTKKETIKSQSIVSDYILKNIEESAVDETVIQLSLRICDEIPNNDPRWAETCNTPINMTAVSNLISNQLEEKLKTHQLLIEFLINMNIWEKLNIAIVNGVNICTQMLLYEHSEKLIIAISLKKLQEDYPEIFDSVINAILLKRGSIIPNRLTISDIFYKEITKITEIYTSLIEFEEEEISNSLSSSKQVLNIILSVCSIIITTIQDACRFRQYGGNLYETIVKRFSEYDLASFSDANLIRSALFKQFELLVDYGLNSKHSSKSLSAEESIQTKNSVYQKIVDLVDIILDRYVNQLKYLEPGSERYLAVENNFKTDRAKFMEPLVAGKQYERAISLAEKYEDFSTLIKICEELDNKERLQRYVVDYSDKGFSEYLFNWYMKEGKVGKMLATTSSELGSFLKGYKNIEWIHQIGINKFDDASKTLKELALNEESNDRKRTLFSLSKLCALADGGQETSEIDAFVEDIQLHEMVLEDMKNSESMQS</sequence>
<evidence type="ECO:0000256" key="5">
    <source>
        <dbReference type="ARBA" id="ARBA00022927"/>
    </source>
</evidence>
<evidence type="ECO:0000256" key="2">
    <source>
        <dbReference type="ARBA" id="ARBA00005569"/>
    </source>
</evidence>
<reference evidence="10 12" key="1">
    <citation type="journal article" date="2018" name="Gigascience">
        <title>Genomes of trombidid mites reveal novel predicted allergens and laterally-transferred genes associated with secondary metabolism.</title>
        <authorList>
            <person name="Dong X."/>
            <person name="Chaisiri K."/>
            <person name="Xia D."/>
            <person name="Armstrong S.D."/>
            <person name="Fang Y."/>
            <person name="Donnelly M.J."/>
            <person name="Kadowaki T."/>
            <person name="McGarry J.W."/>
            <person name="Darby A.C."/>
            <person name="Makepeace B.L."/>
        </authorList>
    </citation>
    <scope>NUCLEOTIDE SEQUENCE [LARGE SCALE GENOMIC DNA]</scope>
    <source>
        <strain evidence="10">UoL-WK</strain>
    </source>
</reference>
<evidence type="ECO:0000259" key="8">
    <source>
        <dbReference type="Pfam" id="PF03177"/>
    </source>
</evidence>
<reference evidence="10" key="2">
    <citation type="submission" date="2018-11" db="EMBL/GenBank/DDBJ databases">
        <title>Trombidioid mite genomics.</title>
        <authorList>
            <person name="Dong X."/>
        </authorList>
    </citation>
    <scope>NUCLEOTIDE SEQUENCE</scope>
    <source>
        <strain evidence="10">UoL-WK</strain>
    </source>
</reference>
<dbReference type="EMBL" id="NCKU01000072">
    <property type="protein sequence ID" value="RWS17451.1"/>
    <property type="molecule type" value="Genomic_DNA"/>
</dbReference>
<dbReference type="SUPFAM" id="SSF117289">
    <property type="entry name" value="Nucleoporin domain"/>
    <property type="match status" value="1"/>
</dbReference>
<comment type="caution">
    <text evidence="10">The sequence shown here is derived from an EMBL/GenBank/DDBJ whole genome shotgun (WGS) entry which is preliminary data.</text>
</comment>
<dbReference type="PANTHER" id="PTHR13405">
    <property type="entry name" value="NUCLEAR PORE COMPLEX PROTEIN NUP133"/>
    <property type="match status" value="1"/>
</dbReference>
<evidence type="ECO:0000256" key="6">
    <source>
        <dbReference type="ARBA" id="ARBA00023010"/>
    </source>
</evidence>
<evidence type="ECO:0000256" key="7">
    <source>
        <dbReference type="ARBA" id="ARBA00023242"/>
    </source>
</evidence>
<dbReference type="GO" id="GO:0006606">
    <property type="term" value="P:protein import into nucleus"/>
    <property type="evidence" value="ECO:0007669"/>
    <property type="project" value="TreeGrafter"/>
</dbReference>
<dbReference type="Gene3D" id="2.130.10.10">
    <property type="entry name" value="YVTN repeat-like/Quinoprotein amine dehydrogenase"/>
    <property type="match status" value="1"/>
</dbReference>
<dbReference type="STRING" id="1965070.A0A443RQ76"/>
<dbReference type="Pfam" id="PF03177">
    <property type="entry name" value="Nucleoporin_C"/>
    <property type="match status" value="1"/>
</dbReference>
<name>A0A443RQ76_9ACAR</name>
<dbReference type="InterPro" id="IPR037624">
    <property type="entry name" value="Nup133-like"/>
</dbReference>
<dbReference type="InterPro" id="IPR015943">
    <property type="entry name" value="WD40/YVTN_repeat-like_dom_sf"/>
</dbReference>
<proteinExistence type="inferred from homology"/>